<dbReference type="InterPro" id="IPR051010">
    <property type="entry name" value="BCAA_transport"/>
</dbReference>
<dbReference type="GO" id="GO:0006865">
    <property type="term" value="P:amino acid transport"/>
    <property type="evidence" value="ECO:0007669"/>
    <property type="project" value="UniProtKB-KW"/>
</dbReference>
<dbReference type="Pfam" id="PF13458">
    <property type="entry name" value="Peripla_BP_6"/>
    <property type="match status" value="1"/>
</dbReference>
<evidence type="ECO:0000256" key="3">
    <source>
        <dbReference type="ARBA" id="ARBA00022729"/>
    </source>
</evidence>
<dbReference type="Proteomes" id="UP000048984">
    <property type="component" value="Unassembled WGS sequence"/>
</dbReference>
<dbReference type="Gene3D" id="3.40.50.2300">
    <property type="match status" value="2"/>
</dbReference>
<dbReference type="PANTHER" id="PTHR30483:SF37">
    <property type="entry name" value="ABC TRANSPORTER SUBSTRATE-BINDING PROTEIN"/>
    <property type="match status" value="1"/>
</dbReference>
<organism evidence="6 7">
    <name type="scientific">Prosthecodimorpha hirschii</name>
    <dbReference type="NCBI Taxonomy" id="665126"/>
    <lineage>
        <taxon>Bacteria</taxon>
        <taxon>Pseudomonadati</taxon>
        <taxon>Pseudomonadota</taxon>
        <taxon>Alphaproteobacteria</taxon>
        <taxon>Hyphomicrobiales</taxon>
        <taxon>Ancalomicrobiaceae</taxon>
        <taxon>Prosthecodimorpha</taxon>
    </lineage>
</organism>
<sequence length="421" mass="45084">MHGLNRRQLLSGISGLAVAGVAGAPFMPVWAQGAPIRLGFVGPLSGAQEILGAPMLLGAQIAAEQINAAGGVLGRRLEIVARDDKAAGPEAVKQAQGLVGEGVTLMFGAIQTAVALAIMPMLQQSNASLISCAAIADSLTHEAFVPHYFRISDNSYMRYRALAHVMAQKYPTVTRWTGIFPDAAYGHQSWDGFVDGLKQYYPEIAKTKVEIAEPVLTKFGATDFKTQLTSLARTPSEGLFNNTNGADAVTLLSQYAGMGLDRKFKVIADGANEFNVPKALGKRMVPNFWTAMHWYFGGYQDSPLGRQLYEAYVTKTGDKFPLGYVEQGHAAVIAYAKGIEKAGGADASAVVKALEGLSFDTAKGRRTFRAEDHQAILDVNFVKFDLDGSDAGWKVGDFVRVAGADVIEAPTPGKAVEFKFK</sequence>
<reference evidence="6 7" key="1">
    <citation type="submission" date="2015-09" db="EMBL/GenBank/DDBJ databases">
        <authorList>
            <person name="Jackson K.R."/>
            <person name="Lunt B.L."/>
            <person name="Fisher J.N.B."/>
            <person name="Gardner A.V."/>
            <person name="Bailey M.E."/>
            <person name="Deus L.M."/>
            <person name="Earl A.S."/>
            <person name="Gibby P.D."/>
            <person name="Hartmann K.A."/>
            <person name="Liu J.E."/>
            <person name="Manci A.M."/>
            <person name="Nielsen D.A."/>
            <person name="Solomon M.B."/>
            <person name="Breakwell D.P."/>
            <person name="Burnett S.H."/>
            <person name="Grose J.H."/>
        </authorList>
    </citation>
    <scope>NUCLEOTIDE SEQUENCE [LARGE SCALE GENOMIC DNA]</scope>
    <source>
        <strain evidence="6 7">16</strain>
    </source>
</reference>
<dbReference type="STRING" id="665126.ABB55_14835"/>
<evidence type="ECO:0000259" key="5">
    <source>
        <dbReference type="Pfam" id="PF13458"/>
    </source>
</evidence>
<protein>
    <recommendedName>
        <fullName evidence="5">Leucine-binding protein domain-containing protein</fullName>
    </recommendedName>
</protein>
<keyword evidence="2" id="KW-0813">Transport</keyword>
<keyword evidence="7" id="KW-1185">Reference proteome</keyword>
<evidence type="ECO:0000256" key="1">
    <source>
        <dbReference type="ARBA" id="ARBA00010062"/>
    </source>
</evidence>
<dbReference type="PANTHER" id="PTHR30483">
    <property type="entry name" value="LEUCINE-SPECIFIC-BINDING PROTEIN"/>
    <property type="match status" value="1"/>
</dbReference>
<dbReference type="PROSITE" id="PS51318">
    <property type="entry name" value="TAT"/>
    <property type="match status" value="1"/>
</dbReference>
<dbReference type="SUPFAM" id="SSF53822">
    <property type="entry name" value="Periplasmic binding protein-like I"/>
    <property type="match status" value="1"/>
</dbReference>
<dbReference type="InterPro" id="IPR000709">
    <property type="entry name" value="Leu_Ile_Val-bd"/>
</dbReference>
<comment type="caution">
    <text evidence="6">The sequence shown here is derived from an EMBL/GenBank/DDBJ whole genome shotgun (WGS) entry which is preliminary data.</text>
</comment>
<dbReference type="AlphaFoldDB" id="A0A0P6VQ48"/>
<dbReference type="InterPro" id="IPR028082">
    <property type="entry name" value="Peripla_BP_I"/>
</dbReference>
<dbReference type="EMBL" id="LJYW01000001">
    <property type="protein sequence ID" value="KPL53332.1"/>
    <property type="molecule type" value="Genomic_DNA"/>
</dbReference>
<feature type="domain" description="Leucine-binding protein" evidence="5">
    <location>
        <begin position="35"/>
        <end position="385"/>
    </location>
</feature>
<reference evidence="6 7" key="2">
    <citation type="submission" date="2015-10" db="EMBL/GenBank/DDBJ databases">
        <title>Draft Genome Sequence of Prosthecomicrobium hirschii ATCC 27832.</title>
        <authorList>
            <person name="Daniel J."/>
            <person name="Givan S.A."/>
            <person name="Brun Y.V."/>
            <person name="Brown P.J."/>
        </authorList>
    </citation>
    <scope>NUCLEOTIDE SEQUENCE [LARGE SCALE GENOMIC DNA]</scope>
    <source>
        <strain evidence="6 7">16</strain>
    </source>
</reference>
<dbReference type="CDD" id="cd06330">
    <property type="entry name" value="PBP1_As_SBP-like"/>
    <property type="match status" value="1"/>
</dbReference>
<evidence type="ECO:0000256" key="2">
    <source>
        <dbReference type="ARBA" id="ARBA00022448"/>
    </source>
</evidence>
<evidence type="ECO:0000313" key="6">
    <source>
        <dbReference type="EMBL" id="KPL53332.1"/>
    </source>
</evidence>
<comment type="similarity">
    <text evidence="1">Belongs to the leucine-binding protein family.</text>
</comment>
<proteinExistence type="inferred from homology"/>
<name>A0A0P6VQ48_9HYPH</name>
<accession>A0A0P6VQ48</accession>
<dbReference type="InterPro" id="IPR006311">
    <property type="entry name" value="TAT_signal"/>
</dbReference>
<dbReference type="PRINTS" id="PR00337">
    <property type="entry name" value="LEUILEVALBP"/>
</dbReference>
<keyword evidence="4" id="KW-0029">Amino-acid transport</keyword>
<dbReference type="OrthoDB" id="9762849at2"/>
<dbReference type="RefSeq" id="WP_054359497.1">
    <property type="nucleotide sequence ID" value="NZ_JAPCYQ010000001.1"/>
</dbReference>
<evidence type="ECO:0000313" key="7">
    <source>
        <dbReference type="Proteomes" id="UP000048984"/>
    </source>
</evidence>
<keyword evidence="3" id="KW-0732">Signal</keyword>
<dbReference type="InterPro" id="IPR028081">
    <property type="entry name" value="Leu-bd"/>
</dbReference>
<gene>
    <name evidence="6" type="ORF">ABB55_14835</name>
</gene>
<evidence type="ECO:0000256" key="4">
    <source>
        <dbReference type="ARBA" id="ARBA00022970"/>
    </source>
</evidence>